<name>A0A165I662_9APHY</name>
<organism evidence="1 2">
    <name type="scientific">Laetiporus sulphureus 93-53</name>
    <dbReference type="NCBI Taxonomy" id="1314785"/>
    <lineage>
        <taxon>Eukaryota</taxon>
        <taxon>Fungi</taxon>
        <taxon>Dikarya</taxon>
        <taxon>Basidiomycota</taxon>
        <taxon>Agaricomycotina</taxon>
        <taxon>Agaricomycetes</taxon>
        <taxon>Polyporales</taxon>
        <taxon>Laetiporus</taxon>
    </lineage>
</organism>
<evidence type="ECO:0000313" key="2">
    <source>
        <dbReference type="Proteomes" id="UP000076871"/>
    </source>
</evidence>
<dbReference type="EMBL" id="KV427605">
    <property type="protein sequence ID" value="KZT12644.1"/>
    <property type="molecule type" value="Genomic_DNA"/>
</dbReference>
<dbReference type="InParanoid" id="A0A165I662"/>
<proteinExistence type="predicted"/>
<evidence type="ECO:0000313" key="1">
    <source>
        <dbReference type="EMBL" id="KZT12644.1"/>
    </source>
</evidence>
<accession>A0A165I662</accession>
<dbReference type="GeneID" id="63824561"/>
<gene>
    <name evidence="1" type="ORF">LAESUDRAFT_718925</name>
</gene>
<sequence>MASQTTPWIVRQTILPRVYATPPPLTNIDAIARFPEHVRRFVRNLWLEDPRTFSDACTRQAL</sequence>
<dbReference type="Proteomes" id="UP000076871">
    <property type="component" value="Unassembled WGS sequence"/>
</dbReference>
<dbReference type="RefSeq" id="XP_040770154.1">
    <property type="nucleotide sequence ID" value="XM_040907532.1"/>
</dbReference>
<dbReference type="AlphaFoldDB" id="A0A165I662"/>
<reference evidence="1 2" key="1">
    <citation type="journal article" date="2016" name="Mol. Biol. Evol.">
        <title>Comparative Genomics of Early-Diverging Mushroom-Forming Fungi Provides Insights into the Origins of Lignocellulose Decay Capabilities.</title>
        <authorList>
            <person name="Nagy L.G."/>
            <person name="Riley R."/>
            <person name="Tritt A."/>
            <person name="Adam C."/>
            <person name="Daum C."/>
            <person name="Floudas D."/>
            <person name="Sun H."/>
            <person name="Yadav J.S."/>
            <person name="Pangilinan J."/>
            <person name="Larsson K.H."/>
            <person name="Matsuura K."/>
            <person name="Barry K."/>
            <person name="Labutti K."/>
            <person name="Kuo R."/>
            <person name="Ohm R.A."/>
            <person name="Bhattacharya S.S."/>
            <person name="Shirouzu T."/>
            <person name="Yoshinaga Y."/>
            <person name="Martin F.M."/>
            <person name="Grigoriev I.V."/>
            <person name="Hibbett D.S."/>
        </authorList>
    </citation>
    <scope>NUCLEOTIDE SEQUENCE [LARGE SCALE GENOMIC DNA]</scope>
    <source>
        <strain evidence="1 2">93-53</strain>
    </source>
</reference>
<keyword evidence="2" id="KW-1185">Reference proteome</keyword>
<protein>
    <submittedName>
        <fullName evidence="1">Uncharacterized protein</fullName>
    </submittedName>
</protein>